<feature type="domain" description="Cytochrome b5 heme-binding" evidence="5">
    <location>
        <begin position="3"/>
        <end position="76"/>
    </location>
</feature>
<dbReference type="GO" id="GO:0020037">
    <property type="term" value="F:heme binding"/>
    <property type="evidence" value="ECO:0007669"/>
    <property type="project" value="TreeGrafter"/>
</dbReference>
<gene>
    <name evidence="6" type="ORF">CGOC_LOCUS13459</name>
</gene>
<dbReference type="OrthoDB" id="260519at2759"/>
<evidence type="ECO:0000313" key="7">
    <source>
        <dbReference type="Proteomes" id="UP000271889"/>
    </source>
</evidence>
<reference evidence="6 7" key="1">
    <citation type="submission" date="2018-11" db="EMBL/GenBank/DDBJ databases">
        <authorList>
            <consortium name="Pathogen Informatics"/>
        </authorList>
    </citation>
    <scope>NUCLEOTIDE SEQUENCE [LARGE SCALE GENOMIC DNA]</scope>
</reference>
<evidence type="ECO:0000256" key="1">
    <source>
        <dbReference type="ARBA" id="ARBA00022617"/>
    </source>
</evidence>
<dbReference type="EMBL" id="UYRV01131619">
    <property type="protein sequence ID" value="VDN37371.1"/>
    <property type="molecule type" value="Genomic_DNA"/>
</dbReference>
<keyword evidence="1" id="KW-0349">Heme</keyword>
<dbReference type="InterPro" id="IPR001199">
    <property type="entry name" value="Cyt_B5-like_heme/steroid-bd"/>
</dbReference>
<sequence length="76" mass="8408">MTCKEIPRCEVSQHCTPDDAWMIIRNDVLDVTSFFDEHPGGMEIMLEYVSFPSAIGYDSLKSTVGIGSDATDAFES</sequence>
<dbReference type="Gene3D" id="3.10.120.10">
    <property type="entry name" value="Cytochrome b5-like heme/steroid binding domain"/>
    <property type="match status" value="1"/>
</dbReference>
<feature type="non-terminal residue" evidence="6">
    <location>
        <position position="76"/>
    </location>
</feature>
<dbReference type="SUPFAM" id="SSF55856">
    <property type="entry name" value="Cytochrome b5-like heme/steroid binding domain"/>
    <property type="match status" value="1"/>
</dbReference>
<dbReference type="AlphaFoldDB" id="A0A3P7P434"/>
<organism evidence="6 7">
    <name type="scientific">Cylicostephanus goldi</name>
    <name type="common">Nematode worm</name>
    <dbReference type="NCBI Taxonomy" id="71465"/>
    <lineage>
        <taxon>Eukaryota</taxon>
        <taxon>Metazoa</taxon>
        <taxon>Ecdysozoa</taxon>
        <taxon>Nematoda</taxon>
        <taxon>Chromadorea</taxon>
        <taxon>Rhabditida</taxon>
        <taxon>Rhabditina</taxon>
        <taxon>Rhabditomorpha</taxon>
        <taxon>Strongyloidea</taxon>
        <taxon>Strongylidae</taxon>
        <taxon>Cylicostephanus</taxon>
    </lineage>
</organism>
<dbReference type="InterPro" id="IPR036400">
    <property type="entry name" value="Cyt_B5-like_heme/steroid_sf"/>
</dbReference>
<name>A0A3P7P434_CYLGO</name>
<evidence type="ECO:0000256" key="3">
    <source>
        <dbReference type="ARBA" id="ARBA00023004"/>
    </source>
</evidence>
<accession>A0A3P7P434</accession>
<dbReference type="PROSITE" id="PS50255">
    <property type="entry name" value="CYTOCHROME_B5_2"/>
    <property type="match status" value="1"/>
</dbReference>
<dbReference type="InterPro" id="IPR050668">
    <property type="entry name" value="Cytochrome_b5"/>
</dbReference>
<dbReference type="PANTHER" id="PTHR19359">
    <property type="entry name" value="CYTOCHROME B5"/>
    <property type="match status" value="1"/>
</dbReference>
<dbReference type="SMART" id="SM01117">
    <property type="entry name" value="Cyt-b5"/>
    <property type="match status" value="1"/>
</dbReference>
<evidence type="ECO:0000313" key="6">
    <source>
        <dbReference type="EMBL" id="VDN37371.1"/>
    </source>
</evidence>
<dbReference type="Proteomes" id="UP000271889">
    <property type="component" value="Unassembled WGS sequence"/>
</dbReference>
<dbReference type="GO" id="GO:0046872">
    <property type="term" value="F:metal ion binding"/>
    <property type="evidence" value="ECO:0007669"/>
    <property type="project" value="UniProtKB-KW"/>
</dbReference>
<keyword evidence="2" id="KW-0479">Metal-binding</keyword>
<keyword evidence="3" id="KW-0408">Iron</keyword>
<evidence type="ECO:0000256" key="2">
    <source>
        <dbReference type="ARBA" id="ARBA00022723"/>
    </source>
</evidence>
<dbReference type="GO" id="GO:0016020">
    <property type="term" value="C:membrane"/>
    <property type="evidence" value="ECO:0007669"/>
    <property type="project" value="TreeGrafter"/>
</dbReference>
<protein>
    <recommendedName>
        <fullName evidence="5">Cytochrome b5 heme-binding domain-containing protein</fullName>
    </recommendedName>
</protein>
<keyword evidence="7" id="KW-1185">Reference proteome</keyword>
<proteinExistence type="inferred from homology"/>
<evidence type="ECO:0000256" key="4">
    <source>
        <dbReference type="ARBA" id="ARBA00038168"/>
    </source>
</evidence>
<comment type="similarity">
    <text evidence="4">Belongs to the cytochrome b5 family.</text>
</comment>
<dbReference type="Pfam" id="PF00173">
    <property type="entry name" value="Cyt-b5"/>
    <property type="match status" value="1"/>
</dbReference>
<evidence type="ECO:0000259" key="5">
    <source>
        <dbReference type="PROSITE" id="PS50255"/>
    </source>
</evidence>